<evidence type="ECO:0000256" key="1">
    <source>
        <dbReference type="ARBA" id="ARBA00006611"/>
    </source>
</evidence>
<dbReference type="NCBIfam" id="TIGR02788">
    <property type="entry name" value="VirB11"/>
    <property type="match status" value="1"/>
</dbReference>
<dbReference type="PANTHER" id="PTHR30486">
    <property type="entry name" value="TWITCHING MOTILITY PROTEIN PILT"/>
    <property type="match status" value="1"/>
</dbReference>
<geneLocation type="plasmid" evidence="4">
    <name>R7K</name>
</geneLocation>
<dbReference type="InterPro" id="IPR050921">
    <property type="entry name" value="T4SS_GSP_E_ATPase"/>
</dbReference>
<dbReference type="Gene3D" id="3.30.450.90">
    <property type="match status" value="1"/>
</dbReference>
<dbReference type="InterPro" id="IPR001482">
    <property type="entry name" value="T2SS/T4SS_dom"/>
</dbReference>
<keyword evidence="2" id="KW-0067">ATP-binding</keyword>
<dbReference type="CDD" id="cd01130">
    <property type="entry name" value="VirB11-like_ATPase"/>
    <property type="match status" value="1"/>
</dbReference>
<feature type="domain" description="Bacterial type II secretion system protein E" evidence="3">
    <location>
        <begin position="186"/>
        <end position="324"/>
    </location>
</feature>
<evidence type="ECO:0000313" key="4">
    <source>
        <dbReference type="EMBL" id="CAQ48355.1"/>
    </source>
</evidence>
<dbReference type="AlphaFoldDB" id="B2G2P1"/>
<keyword evidence="4" id="KW-0614">Plasmid</keyword>
<protein>
    <recommendedName>
        <fullName evidence="2">Type IV secretion system protein</fullName>
    </recommendedName>
</protein>
<reference evidence="4" key="1">
    <citation type="journal article" date="2008" name="Antimicrob. Agents Chemother.">
        <title>Different pathways to acquiring resistance genes illustrated by the recent evolution of IncW plasmids.</title>
        <authorList>
            <person name="Revilla C."/>
            <person name="Garcillan-Barcia M.P."/>
            <person name="Fernandez-Lopez R."/>
            <person name="Thomson N.R."/>
            <person name="Sanders M."/>
            <person name="Cheung M."/>
            <person name="Thomas C.M."/>
            <person name="de la Cruz F."/>
        </authorList>
    </citation>
    <scope>NUCLEOTIDE SEQUENCE [LARGE SCALE GENOMIC DNA]</scope>
    <source>
        <plasmid evidence="4">R7K</plasmid>
    </source>
</reference>
<accession>B2G2P1</accession>
<dbReference type="Gene3D" id="3.40.50.300">
    <property type="entry name" value="P-loop containing nucleotide triphosphate hydrolases"/>
    <property type="match status" value="1"/>
</dbReference>
<keyword evidence="2" id="KW-0547">Nucleotide-binding</keyword>
<dbReference type="GO" id="GO:0005524">
    <property type="term" value="F:ATP binding"/>
    <property type="evidence" value="ECO:0007669"/>
    <property type="project" value="UniProtKB-UniRule"/>
</dbReference>
<dbReference type="InterPro" id="IPR027417">
    <property type="entry name" value="P-loop_NTPase"/>
</dbReference>
<comment type="function">
    <text evidence="2">Part of the Type IV secretion system.</text>
</comment>
<dbReference type="PANTHER" id="PTHR30486:SF6">
    <property type="entry name" value="TYPE IV PILUS RETRACTATION ATPASE PILT"/>
    <property type="match status" value="1"/>
</dbReference>
<dbReference type="GO" id="GO:0043684">
    <property type="term" value="C:type IV secretion system complex"/>
    <property type="evidence" value="ECO:0007669"/>
    <property type="project" value="UniProtKB-UniRule"/>
</dbReference>
<organism evidence="4">
    <name type="scientific">Providencia rettgeri</name>
    <dbReference type="NCBI Taxonomy" id="587"/>
    <lineage>
        <taxon>Bacteria</taxon>
        <taxon>Pseudomonadati</taxon>
        <taxon>Pseudomonadota</taxon>
        <taxon>Gammaproteobacteria</taxon>
        <taxon>Enterobacterales</taxon>
        <taxon>Morganellaceae</taxon>
        <taxon>Providencia</taxon>
    </lineage>
</organism>
<sequence length="364" mass="40807">MIWISAMSTVSKASPLSSGNRVGKDQAVAQLLRPLDRFLDAPEVTELSICRPGEVWTKTFEGWQVHEVPELTEPFLQALITAIIVYNGVAPKSVNYVVLPGGQRGTIAQAPAVIDGTLSFLIRKHSLVVKTLEELDAEGAFDTFTDVSFNKPSAEEANHYLTVQDFTRLEPFEVELLKLKRDGTIREFLEKCVLYKRNIIIAGKTGSGKTTFARSLIEKVPPEERIITIEDVHELFLPNHPNRVHMLYGYGAGRVSADECLAACMRQSPDRIFLAELRGNEAWEYLNSLNTGHPGSITTTHANNALQTFERCATLIKKSDVGRQLEMEMIKLVLYTTIDVVLFFKDRKLVEVFYDPIFSKSKMA</sequence>
<name>B2G2P1_PRORE</name>
<proteinExistence type="inferred from homology"/>
<gene>
    <name evidence="4" type="primary">trwD</name>
    <name evidence="4" type="ORF">R7K_014</name>
</gene>
<comment type="similarity">
    <text evidence="1 2">Belongs to the GSP E family.</text>
</comment>
<dbReference type="SUPFAM" id="SSF52540">
    <property type="entry name" value="P-loop containing nucleoside triphosphate hydrolases"/>
    <property type="match status" value="1"/>
</dbReference>
<dbReference type="InterPro" id="IPR014155">
    <property type="entry name" value="VirB11"/>
</dbReference>
<evidence type="ECO:0000259" key="3">
    <source>
        <dbReference type="Pfam" id="PF00437"/>
    </source>
</evidence>
<dbReference type="EMBL" id="AM901564">
    <property type="protein sequence ID" value="CAQ48355.1"/>
    <property type="molecule type" value="Genomic_DNA"/>
</dbReference>
<dbReference type="GO" id="GO:0044097">
    <property type="term" value="P:secretion by the type IV secretion system"/>
    <property type="evidence" value="ECO:0007669"/>
    <property type="project" value="InterPro"/>
</dbReference>
<dbReference type="Pfam" id="PF00437">
    <property type="entry name" value="T2SSE"/>
    <property type="match status" value="1"/>
</dbReference>
<evidence type="ECO:0000256" key="2">
    <source>
        <dbReference type="RuleBase" id="RU366071"/>
    </source>
</evidence>
<dbReference type="GO" id="GO:0016887">
    <property type="term" value="F:ATP hydrolysis activity"/>
    <property type="evidence" value="ECO:0007669"/>
    <property type="project" value="InterPro"/>
</dbReference>